<dbReference type="Proteomes" id="UP000281245">
    <property type="component" value="Unassembled WGS sequence"/>
</dbReference>
<gene>
    <name evidence="1" type="ORF">D0869_03585</name>
</gene>
<protein>
    <recommendedName>
        <fullName evidence="3">Heterokaryon incompatibility domain-containing protein</fullName>
    </recommendedName>
</protein>
<dbReference type="AlphaFoldDB" id="A0A3M6X4A5"/>
<accession>A0A3M6X4A5</accession>
<name>A0A3M6X4A5_HORWE</name>
<evidence type="ECO:0000313" key="2">
    <source>
        <dbReference type="Proteomes" id="UP000281245"/>
    </source>
</evidence>
<organism evidence="1 2">
    <name type="scientific">Hortaea werneckii</name>
    <name type="common">Black yeast</name>
    <name type="synonym">Cladosporium werneckii</name>
    <dbReference type="NCBI Taxonomy" id="91943"/>
    <lineage>
        <taxon>Eukaryota</taxon>
        <taxon>Fungi</taxon>
        <taxon>Dikarya</taxon>
        <taxon>Ascomycota</taxon>
        <taxon>Pezizomycotina</taxon>
        <taxon>Dothideomycetes</taxon>
        <taxon>Dothideomycetidae</taxon>
        <taxon>Mycosphaerellales</taxon>
        <taxon>Teratosphaeriaceae</taxon>
        <taxon>Hortaea</taxon>
    </lineage>
</organism>
<dbReference type="OrthoDB" id="20872at2759"/>
<dbReference type="PANTHER" id="PTHR10622:SF13">
    <property type="entry name" value="NACHT DOMAIN-CONTAINING PROTEIN"/>
    <property type="match status" value="1"/>
</dbReference>
<dbReference type="PANTHER" id="PTHR10622">
    <property type="entry name" value="HET DOMAIN-CONTAINING PROTEIN"/>
    <property type="match status" value="1"/>
</dbReference>
<proteinExistence type="predicted"/>
<comment type="caution">
    <text evidence="1">The sequence shown here is derived from an EMBL/GenBank/DDBJ whole genome shotgun (WGS) entry which is preliminary data.</text>
</comment>
<evidence type="ECO:0000313" key="1">
    <source>
        <dbReference type="EMBL" id="RMX85754.1"/>
    </source>
</evidence>
<reference evidence="1 2" key="1">
    <citation type="journal article" date="2018" name="BMC Genomics">
        <title>Genomic evidence for intraspecific hybridization in a clonal and extremely halotolerant yeast.</title>
        <authorList>
            <person name="Gostincar C."/>
            <person name="Stajich J.E."/>
            <person name="Zupancic J."/>
            <person name="Zalar P."/>
            <person name="Gunde-Cimerman N."/>
        </authorList>
    </citation>
    <scope>NUCLEOTIDE SEQUENCE [LARGE SCALE GENOMIC DNA]</scope>
    <source>
        <strain evidence="1 2">EXF-6656</strain>
    </source>
</reference>
<evidence type="ECO:0008006" key="3">
    <source>
        <dbReference type="Google" id="ProtNLM"/>
    </source>
</evidence>
<sequence length="155" mass="17622">MFDWYAKATKCYVYLSDVNSSLFGTAKDCNVAWQSQFRNCRWLSRGWTLQELLAPRVVEFYDQTGTLLGDKMSLENDICEATGIPAAALQGRPLTSYSIEERLSWQRNRRTKKPEDAAYSLSGICGVSMIPVYGEGQNRAMARLRKEIDDVFQGQ</sequence>
<dbReference type="EMBL" id="QWIJ01000203">
    <property type="protein sequence ID" value="RMX85754.1"/>
    <property type="molecule type" value="Genomic_DNA"/>
</dbReference>